<keyword evidence="4 7" id="KW-0472">Membrane</keyword>
<evidence type="ECO:0000256" key="1">
    <source>
        <dbReference type="ARBA" id="ARBA00022475"/>
    </source>
</evidence>
<feature type="compositionally biased region" description="Basic residues" evidence="8">
    <location>
        <begin position="21"/>
        <end position="36"/>
    </location>
</feature>
<keyword evidence="5 7" id="KW-0456">Lyase</keyword>
<feature type="region of interest" description="Disordered" evidence="8">
    <location>
        <begin position="15"/>
        <end position="36"/>
    </location>
</feature>
<dbReference type="AlphaFoldDB" id="A0A918DKU9"/>
<dbReference type="NCBIfam" id="TIGR00247">
    <property type="entry name" value="endolytic transglycosylase MltG"/>
    <property type="match status" value="1"/>
</dbReference>
<keyword evidence="2 7" id="KW-0812">Transmembrane</keyword>
<dbReference type="GO" id="GO:0009252">
    <property type="term" value="P:peptidoglycan biosynthetic process"/>
    <property type="evidence" value="ECO:0007669"/>
    <property type="project" value="UniProtKB-UniRule"/>
</dbReference>
<accession>A0A918DKU9</accession>
<dbReference type="Proteomes" id="UP000646523">
    <property type="component" value="Unassembled WGS sequence"/>
</dbReference>
<name>A0A918DKU9_9ACTN</name>
<keyword evidence="1 7" id="KW-1003">Cell membrane</keyword>
<dbReference type="PANTHER" id="PTHR30518">
    <property type="entry name" value="ENDOLYTIC MUREIN TRANSGLYCOSYLASE"/>
    <property type="match status" value="1"/>
</dbReference>
<dbReference type="HAMAP" id="MF_02065">
    <property type="entry name" value="MltG"/>
    <property type="match status" value="1"/>
</dbReference>
<feature type="site" description="Important for catalytic activity" evidence="7">
    <location>
        <position position="264"/>
    </location>
</feature>
<dbReference type="GO" id="GO:0005886">
    <property type="term" value="C:plasma membrane"/>
    <property type="evidence" value="ECO:0007669"/>
    <property type="project" value="UniProtKB-SubCell"/>
</dbReference>
<organism evidence="9 10">
    <name type="scientific">Nonomuraea cavernae</name>
    <dbReference type="NCBI Taxonomy" id="2045107"/>
    <lineage>
        <taxon>Bacteria</taxon>
        <taxon>Bacillati</taxon>
        <taxon>Actinomycetota</taxon>
        <taxon>Actinomycetes</taxon>
        <taxon>Streptosporangiales</taxon>
        <taxon>Streptosporangiaceae</taxon>
        <taxon>Nonomuraea</taxon>
    </lineage>
</organism>
<dbReference type="CDD" id="cd08010">
    <property type="entry name" value="MltG_like"/>
    <property type="match status" value="1"/>
</dbReference>
<evidence type="ECO:0000256" key="5">
    <source>
        <dbReference type="ARBA" id="ARBA00023239"/>
    </source>
</evidence>
<keyword evidence="6 7" id="KW-0961">Cell wall biogenesis/degradation</keyword>
<evidence type="ECO:0000256" key="8">
    <source>
        <dbReference type="SAM" id="MobiDB-lite"/>
    </source>
</evidence>
<sequence>MNELDMDFLLGAEDDDNRDQRRTRGSGRRGNRRRRKRRNRGGFIAPLLAFIILAGIIGGGGYFGYQWISGALVPDDFAGQGKGEVVIEIKEGQNASDVAQELERQGVVASARAFTNAITNAGKSDSLQPGQYTMRKGMSAANAVTLLDSGNRMLVQVTIKEGLRLSDMLTQLAKKTGKPGKDFVAAAKKTGGLDLPSYAKGKLEGYAFPATYEFQPKTTPAEILATMVERYKQAADKVGLVDGAKRLGHTPHEIITIASIIQAEAGRQEDMPKIARVIYNRLNREPPMTLSMDSTVMYALGKYGTYASIEETKIPSKYNTYRWPGLPPGPIANPGEHALEAALNPAKGTWLYFVAPDRKSNVTKFATTEAERQALLAEFARNEAKYQNGD</sequence>
<reference evidence="9" key="1">
    <citation type="journal article" date="2014" name="Int. J. Syst. Evol. Microbiol.">
        <title>Complete genome sequence of Corynebacterium casei LMG S-19264T (=DSM 44701T), isolated from a smear-ripened cheese.</title>
        <authorList>
            <consortium name="US DOE Joint Genome Institute (JGI-PGF)"/>
            <person name="Walter F."/>
            <person name="Albersmeier A."/>
            <person name="Kalinowski J."/>
            <person name="Ruckert C."/>
        </authorList>
    </citation>
    <scope>NUCLEOTIDE SEQUENCE</scope>
    <source>
        <strain evidence="9">CGMCC 4.7368</strain>
    </source>
</reference>
<comment type="subcellular location">
    <subcellularLocation>
        <location evidence="7">Cell membrane</location>
        <topology evidence="7">Single-pass membrane protein</topology>
    </subcellularLocation>
</comment>
<evidence type="ECO:0000256" key="7">
    <source>
        <dbReference type="HAMAP-Rule" id="MF_02065"/>
    </source>
</evidence>
<dbReference type="GO" id="GO:0071555">
    <property type="term" value="P:cell wall organization"/>
    <property type="evidence" value="ECO:0007669"/>
    <property type="project" value="UniProtKB-KW"/>
</dbReference>
<dbReference type="EC" id="4.2.2.29" evidence="7"/>
<keyword evidence="3 7" id="KW-1133">Transmembrane helix</keyword>
<evidence type="ECO:0000256" key="6">
    <source>
        <dbReference type="ARBA" id="ARBA00023316"/>
    </source>
</evidence>
<dbReference type="PANTHER" id="PTHR30518:SF2">
    <property type="entry name" value="ENDOLYTIC MUREIN TRANSGLYCOSYLASE"/>
    <property type="match status" value="1"/>
</dbReference>
<protein>
    <recommendedName>
        <fullName evidence="7">Endolytic murein transglycosylase</fullName>
        <ecNumber evidence="7">4.2.2.29</ecNumber>
    </recommendedName>
    <alternativeName>
        <fullName evidence="7">Peptidoglycan lytic transglycosylase</fullName>
    </alternativeName>
    <alternativeName>
        <fullName evidence="7">Peptidoglycan polymerization terminase</fullName>
    </alternativeName>
</protein>
<dbReference type="EMBL" id="BMNH01000012">
    <property type="protein sequence ID" value="GGO72475.1"/>
    <property type="molecule type" value="Genomic_DNA"/>
</dbReference>
<comment type="similarity">
    <text evidence="7">Belongs to the transglycosylase MltG family.</text>
</comment>
<keyword evidence="10" id="KW-1185">Reference proteome</keyword>
<evidence type="ECO:0000313" key="9">
    <source>
        <dbReference type="EMBL" id="GGO72475.1"/>
    </source>
</evidence>
<comment type="catalytic activity">
    <reaction evidence="7">
        <text>a peptidoglycan chain = a peptidoglycan chain with N-acetyl-1,6-anhydromuramyl-[peptide] at the reducing end + a peptidoglycan chain with N-acetylglucosamine at the non-reducing end.</text>
        <dbReference type="EC" id="4.2.2.29"/>
    </reaction>
</comment>
<comment type="caution">
    <text evidence="9">The sequence shown here is derived from an EMBL/GenBank/DDBJ whole genome shotgun (WGS) entry which is preliminary data.</text>
</comment>
<dbReference type="Pfam" id="PF02618">
    <property type="entry name" value="YceG"/>
    <property type="match status" value="1"/>
</dbReference>
<evidence type="ECO:0000256" key="3">
    <source>
        <dbReference type="ARBA" id="ARBA00022989"/>
    </source>
</evidence>
<proteinExistence type="inferred from homology"/>
<evidence type="ECO:0000313" key="10">
    <source>
        <dbReference type="Proteomes" id="UP000646523"/>
    </source>
</evidence>
<evidence type="ECO:0000256" key="2">
    <source>
        <dbReference type="ARBA" id="ARBA00022692"/>
    </source>
</evidence>
<dbReference type="Gene3D" id="3.30.1490.480">
    <property type="entry name" value="Endolytic murein transglycosylase"/>
    <property type="match status" value="1"/>
</dbReference>
<dbReference type="GO" id="GO:0008932">
    <property type="term" value="F:lytic endotransglycosylase activity"/>
    <property type="evidence" value="ECO:0007669"/>
    <property type="project" value="UniProtKB-UniRule"/>
</dbReference>
<reference evidence="9" key="2">
    <citation type="submission" date="2020-09" db="EMBL/GenBank/DDBJ databases">
        <authorList>
            <person name="Sun Q."/>
            <person name="Zhou Y."/>
        </authorList>
    </citation>
    <scope>NUCLEOTIDE SEQUENCE</scope>
    <source>
        <strain evidence="9">CGMCC 4.7368</strain>
    </source>
</reference>
<gene>
    <name evidence="7" type="primary">mltG</name>
    <name evidence="9" type="ORF">GCM10012289_40560</name>
</gene>
<dbReference type="InterPro" id="IPR003770">
    <property type="entry name" value="MLTG-like"/>
</dbReference>
<comment type="function">
    <text evidence="7">Functions as a peptidoglycan terminase that cleaves nascent peptidoglycan strands endolytically to terminate their elongation.</text>
</comment>
<evidence type="ECO:0000256" key="4">
    <source>
        <dbReference type="ARBA" id="ARBA00023136"/>
    </source>
</evidence>
<feature type="transmembrane region" description="Helical" evidence="7">
    <location>
        <begin position="42"/>
        <end position="65"/>
    </location>
</feature>